<name>A0A7H0GX42_9BACT</name>
<feature type="transmembrane region" description="Helical" evidence="1">
    <location>
        <begin position="71"/>
        <end position="89"/>
    </location>
</feature>
<dbReference type="AlphaFoldDB" id="A0A7H0GX42"/>
<evidence type="ECO:0000313" key="3">
    <source>
        <dbReference type="Proteomes" id="UP000516093"/>
    </source>
</evidence>
<evidence type="ECO:0000313" key="2">
    <source>
        <dbReference type="EMBL" id="QNP52858.1"/>
    </source>
</evidence>
<keyword evidence="3" id="KW-1185">Reference proteome</keyword>
<feature type="transmembrane region" description="Helical" evidence="1">
    <location>
        <begin position="33"/>
        <end position="51"/>
    </location>
</feature>
<gene>
    <name evidence="2" type="ORF">H9L05_03845</name>
</gene>
<keyword evidence="1" id="KW-0472">Membrane</keyword>
<organism evidence="2 3">
    <name type="scientific">Hymenobacter qilianensis</name>
    <dbReference type="NCBI Taxonomy" id="1385715"/>
    <lineage>
        <taxon>Bacteria</taxon>
        <taxon>Pseudomonadati</taxon>
        <taxon>Bacteroidota</taxon>
        <taxon>Cytophagia</taxon>
        <taxon>Cytophagales</taxon>
        <taxon>Hymenobacteraceae</taxon>
        <taxon>Hymenobacter</taxon>
    </lineage>
</organism>
<sequence>MVAEPIADLNHNQLTADDTVRAIHNLFKSRRSGGIILTGSAIAGNLLAAYAATESQDENSFLAFSFGNHALMFGTIAAPLAAVGIRKIISYRGGRERRVIHDFRTTRKLPYKIQRRLTPAFFAQPAGKAKSG</sequence>
<accession>A0A7H0GX42</accession>
<reference evidence="2 3" key="1">
    <citation type="submission" date="2020-08" db="EMBL/GenBank/DDBJ databases">
        <title>Genome sequence of Hymenobacter qilianensis JCM 19763T.</title>
        <authorList>
            <person name="Hyun D.-W."/>
            <person name="Bae J.-W."/>
        </authorList>
    </citation>
    <scope>NUCLEOTIDE SEQUENCE [LARGE SCALE GENOMIC DNA]</scope>
    <source>
        <strain evidence="2 3">JCM 19763</strain>
    </source>
</reference>
<dbReference type="RefSeq" id="WP_187733096.1">
    <property type="nucleotide sequence ID" value="NZ_CP060784.1"/>
</dbReference>
<dbReference type="KEGG" id="hqi:H9L05_03845"/>
<keyword evidence="1" id="KW-1133">Transmembrane helix</keyword>
<dbReference type="Proteomes" id="UP000516093">
    <property type="component" value="Chromosome"/>
</dbReference>
<keyword evidence="1" id="KW-0812">Transmembrane</keyword>
<proteinExistence type="predicted"/>
<dbReference type="EMBL" id="CP060784">
    <property type="protein sequence ID" value="QNP52858.1"/>
    <property type="molecule type" value="Genomic_DNA"/>
</dbReference>
<evidence type="ECO:0000256" key="1">
    <source>
        <dbReference type="SAM" id="Phobius"/>
    </source>
</evidence>
<protein>
    <submittedName>
        <fullName evidence="2">Uncharacterized protein</fullName>
    </submittedName>
</protein>